<dbReference type="InterPro" id="IPR000253">
    <property type="entry name" value="FHA_dom"/>
</dbReference>
<feature type="region of interest" description="Disordered" evidence="6">
    <location>
        <begin position="377"/>
        <end position="397"/>
    </location>
</feature>
<gene>
    <name evidence="9" type="ORF">BDV98DRAFT_559307</name>
</gene>
<evidence type="ECO:0000313" key="9">
    <source>
        <dbReference type="EMBL" id="TFL06378.1"/>
    </source>
</evidence>
<evidence type="ECO:0000256" key="3">
    <source>
        <dbReference type="ARBA" id="ARBA00022840"/>
    </source>
</evidence>
<protein>
    <submittedName>
        <fullName evidence="9">Kinase-like domain-containing protein</fullName>
    </submittedName>
</protein>
<dbReference type="Proteomes" id="UP000305067">
    <property type="component" value="Unassembled WGS sequence"/>
</dbReference>
<dbReference type="InterPro" id="IPR011009">
    <property type="entry name" value="Kinase-like_dom_sf"/>
</dbReference>
<evidence type="ECO:0000259" key="7">
    <source>
        <dbReference type="PROSITE" id="PS50006"/>
    </source>
</evidence>
<dbReference type="PANTHER" id="PTHR24347">
    <property type="entry name" value="SERINE/THREONINE-PROTEIN KINASE"/>
    <property type="match status" value="1"/>
</dbReference>
<dbReference type="Gene3D" id="3.30.200.20">
    <property type="entry name" value="Phosphorylase Kinase, domain 1"/>
    <property type="match status" value="1"/>
</dbReference>
<evidence type="ECO:0000313" key="10">
    <source>
        <dbReference type="Proteomes" id="UP000305067"/>
    </source>
</evidence>
<dbReference type="InterPro" id="IPR017441">
    <property type="entry name" value="Protein_kinase_ATP_BS"/>
</dbReference>
<dbReference type="Pfam" id="PF00069">
    <property type="entry name" value="Pkinase"/>
    <property type="match status" value="1"/>
</dbReference>
<keyword evidence="5" id="KW-0723">Serine/threonine-protein kinase</keyword>
<dbReference type="PROSITE" id="PS00108">
    <property type="entry name" value="PROTEIN_KINASE_ST"/>
    <property type="match status" value="1"/>
</dbReference>
<keyword evidence="3 4" id="KW-0067">ATP-binding</keyword>
<keyword evidence="10" id="KW-1185">Reference proteome</keyword>
<dbReference type="EMBL" id="ML178815">
    <property type="protein sequence ID" value="TFL06378.1"/>
    <property type="molecule type" value="Genomic_DNA"/>
</dbReference>
<reference evidence="9 10" key="1">
    <citation type="journal article" date="2019" name="Nat. Ecol. Evol.">
        <title>Megaphylogeny resolves global patterns of mushroom evolution.</title>
        <authorList>
            <person name="Varga T."/>
            <person name="Krizsan K."/>
            <person name="Foldi C."/>
            <person name="Dima B."/>
            <person name="Sanchez-Garcia M."/>
            <person name="Sanchez-Ramirez S."/>
            <person name="Szollosi G.J."/>
            <person name="Szarkandi J.G."/>
            <person name="Papp V."/>
            <person name="Albert L."/>
            <person name="Andreopoulos W."/>
            <person name="Angelini C."/>
            <person name="Antonin V."/>
            <person name="Barry K.W."/>
            <person name="Bougher N.L."/>
            <person name="Buchanan P."/>
            <person name="Buyck B."/>
            <person name="Bense V."/>
            <person name="Catcheside P."/>
            <person name="Chovatia M."/>
            <person name="Cooper J."/>
            <person name="Damon W."/>
            <person name="Desjardin D."/>
            <person name="Finy P."/>
            <person name="Geml J."/>
            <person name="Haridas S."/>
            <person name="Hughes K."/>
            <person name="Justo A."/>
            <person name="Karasinski D."/>
            <person name="Kautmanova I."/>
            <person name="Kiss B."/>
            <person name="Kocsube S."/>
            <person name="Kotiranta H."/>
            <person name="LaButti K.M."/>
            <person name="Lechner B.E."/>
            <person name="Liimatainen K."/>
            <person name="Lipzen A."/>
            <person name="Lukacs Z."/>
            <person name="Mihaltcheva S."/>
            <person name="Morgado L.N."/>
            <person name="Niskanen T."/>
            <person name="Noordeloos M.E."/>
            <person name="Ohm R.A."/>
            <person name="Ortiz-Santana B."/>
            <person name="Ovrebo C."/>
            <person name="Racz N."/>
            <person name="Riley R."/>
            <person name="Savchenko A."/>
            <person name="Shiryaev A."/>
            <person name="Soop K."/>
            <person name="Spirin V."/>
            <person name="Szebenyi C."/>
            <person name="Tomsovsky M."/>
            <person name="Tulloss R.E."/>
            <person name="Uehling J."/>
            <person name="Grigoriev I.V."/>
            <person name="Vagvolgyi C."/>
            <person name="Papp T."/>
            <person name="Martin F.M."/>
            <person name="Miettinen O."/>
            <person name="Hibbett D.S."/>
            <person name="Nagy L.G."/>
        </authorList>
    </citation>
    <scope>NUCLEOTIDE SEQUENCE [LARGE SCALE GENOMIC DNA]</scope>
    <source>
        <strain evidence="9 10">CBS 309.79</strain>
    </source>
</reference>
<sequence length="482" mass="53816">MVSQQISLSRVQSKKPSRTKRFPNADAILYHMKERNSVQVFVAKIVLCKNKPVTIGRNPKCTYVLNEALVSGTHCKFNALPSGNGGIQVSCTDMSTNGTQLNGYKMNKTSMIVMDGDILEFPFLAGHRFVCHHITRDPDAQPLLLPEQRNAIQNVGPYVLTSHCLGSGSYATVHLAMDPAGCRQLACKTIKIKREQDCASLMKEVRLLQALNHPNINKVVGNERIGKSLHIFLQLCTAGDLYTYITTQPGFCVVEGEAKYIMYQVLKGLRYLHTRNISHRDIKPENLLLLTPGPYPYIQIADFGLARPKSYQETLNVAGTVSYLPPEGILALDNNHMGYVGMPSDCWSCGIILFIMLCGRNPFDDGTREEDSRWLLSGRGSSISDDDDESQTSTRTENHVKKRIVRGIVEFKDTVWEGLDEAKSLVLDLLLPDPRQRATVFKAFDHTWFSREAAELEREYGISVLGRVRNAGKPQLTSDGIP</sequence>
<dbReference type="PROSITE" id="PS50006">
    <property type="entry name" value="FHA_DOMAIN"/>
    <property type="match status" value="1"/>
</dbReference>
<dbReference type="Gene3D" id="1.10.510.10">
    <property type="entry name" value="Transferase(Phosphotransferase) domain 1"/>
    <property type="match status" value="1"/>
</dbReference>
<dbReference type="OrthoDB" id="40902at2759"/>
<dbReference type="SUPFAM" id="SSF49879">
    <property type="entry name" value="SMAD/FHA domain"/>
    <property type="match status" value="1"/>
</dbReference>
<dbReference type="AlphaFoldDB" id="A0A5C3QYG0"/>
<dbReference type="InterPro" id="IPR008271">
    <property type="entry name" value="Ser/Thr_kinase_AS"/>
</dbReference>
<dbReference type="GO" id="GO:0004674">
    <property type="term" value="F:protein serine/threonine kinase activity"/>
    <property type="evidence" value="ECO:0007669"/>
    <property type="project" value="UniProtKB-KW"/>
</dbReference>
<dbReference type="SUPFAM" id="SSF56112">
    <property type="entry name" value="Protein kinase-like (PK-like)"/>
    <property type="match status" value="1"/>
</dbReference>
<dbReference type="Gene3D" id="2.60.200.20">
    <property type="match status" value="1"/>
</dbReference>
<evidence type="ECO:0000256" key="4">
    <source>
        <dbReference type="PROSITE-ProRule" id="PRU10141"/>
    </source>
</evidence>
<dbReference type="GO" id="GO:0005524">
    <property type="term" value="F:ATP binding"/>
    <property type="evidence" value="ECO:0007669"/>
    <property type="project" value="UniProtKB-UniRule"/>
</dbReference>
<name>A0A5C3QYG0_9AGAR</name>
<evidence type="ECO:0000256" key="1">
    <source>
        <dbReference type="ARBA" id="ARBA00005575"/>
    </source>
</evidence>
<dbReference type="SMART" id="SM00220">
    <property type="entry name" value="S_TKc"/>
    <property type="match status" value="1"/>
</dbReference>
<feature type="domain" description="FHA" evidence="7">
    <location>
        <begin position="53"/>
        <end position="106"/>
    </location>
</feature>
<dbReference type="PROSITE" id="PS00107">
    <property type="entry name" value="PROTEIN_KINASE_ATP"/>
    <property type="match status" value="1"/>
</dbReference>
<keyword evidence="9" id="KW-0418">Kinase</keyword>
<comment type="similarity">
    <text evidence="1">Belongs to the protein kinase superfamily. CAMK Ser/Thr protein kinase family. CHEK2 subfamily.</text>
</comment>
<accession>A0A5C3QYG0</accession>
<keyword evidence="2 4" id="KW-0547">Nucleotide-binding</keyword>
<keyword evidence="9" id="KW-0808">Transferase</keyword>
<dbReference type="SMART" id="SM00240">
    <property type="entry name" value="FHA"/>
    <property type="match status" value="1"/>
</dbReference>
<feature type="domain" description="Protein kinase" evidence="8">
    <location>
        <begin position="159"/>
        <end position="449"/>
    </location>
</feature>
<dbReference type="InterPro" id="IPR000719">
    <property type="entry name" value="Prot_kinase_dom"/>
</dbReference>
<evidence type="ECO:0000256" key="6">
    <source>
        <dbReference type="SAM" id="MobiDB-lite"/>
    </source>
</evidence>
<feature type="binding site" evidence="4">
    <location>
        <position position="188"/>
    </location>
    <ligand>
        <name>ATP</name>
        <dbReference type="ChEBI" id="CHEBI:30616"/>
    </ligand>
</feature>
<dbReference type="PROSITE" id="PS50011">
    <property type="entry name" value="PROTEIN_KINASE_DOM"/>
    <property type="match status" value="1"/>
</dbReference>
<evidence type="ECO:0000256" key="2">
    <source>
        <dbReference type="ARBA" id="ARBA00022741"/>
    </source>
</evidence>
<proteinExistence type="inferred from homology"/>
<evidence type="ECO:0000259" key="8">
    <source>
        <dbReference type="PROSITE" id="PS50011"/>
    </source>
</evidence>
<dbReference type="Pfam" id="PF00498">
    <property type="entry name" value="FHA"/>
    <property type="match status" value="1"/>
</dbReference>
<evidence type="ECO:0000256" key="5">
    <source>
        <dbReference type="RuleBase" id="RU000304"/>
    </source>
</evidence>
<dbReference type="InterPro" id="IPR008984">
    <property type="entry name" value="SMAD_FHA_dom_sf"/>
</dbReference>
<organism evidence="9 10">
    <name type="scientific">Pterulicium gracile</name>
    <dbReference type="NCBI Taxonomy" id="1884261"/>
    <lineage>
        <taxon>Eukaryota</taxon>
        <taxon>Fungi</taxon>
        <taxon>Dikarya</taxon>
        <taxon>Basidiomycota</taxon>
        <taxon>Agaricomycotina</taxon>
        <taxon>Agaricomycetes</taxon>
        <taxon>Agaricomycetidae</taxon>
        <taxon>Agaricales</taxon>
        <taxon>Pleurotineae</taxon>
        <taxon>Pterulaceae</taxon>
        <taxon>Pterulicium</taxon>
    </lineage>
</organism>
<dbReference type="STRING" id="1884261.A0A5C3QYG0"/>